<comment type="caution">
    <text evidence="1">The sequence shown here is derived from an EMBL/GenBank/DDBJ whole genome shotgun (WGS) entry which is preliminary data.</text>
</comment>
<dbReference type="RefSeq" id="WP_191744862.1">
    <property type="nucleotide sequence ID" value="NZ_JACSQU010000004.1"/>
</dbReference>
<organism evidence="1 2">
    <name type="scientific">Brevundimonas guildfordensis</name>
    <dbReference type="NCBI Taxonomy" id="2762241"/>
    <lineage>
        <taxon>Bacteria</taxon>
        <taxon>Pseudomonadati</taxon>
        <taxon>Pseudomonadota</taxon>
        <taxon>Alphaproteobacteria</taxon>
        <taxon>Caulobacterales</taxon>
        <taxon>Caulobacteraceae</taxon>
        <taxon>Brevundimonas</taxon>
    </lineage>
</organism>
<gene>
    <name evidence="1" type="ORF">H9656_13880</name>
</gene>
<accession>A0ABR8R3V1</accession>
<evidence type="ECO:0000313" key="1">
    <source>
        <dbReference type="EMBL" id="MBD7942480.1"/>
    </source>
</evidence>
<sequence length="122" mass="13305">MSIHRVFQFPNDDEATLEAVLRQTKTGGIVSSPINDILLICSTEVEAVFVRCGLGLRPATKTGLLVPAEELTAVAGWLMQTGLFARCDWAALEHLEFMNVAALKRTVEVFSDIVGMSPTPCR</sequence>
<dbReference type="Proteomes" id="UP000638918">
    <property type="component" value="Unassembled WGS sequence"/>
</dbReference>
<name>A0ABR8R3V1_9CAUL</name>
<evidence type="ECO:0000313" key="2">
    <source>
        <dbReference type="Proteomes" id="UP000638918"/>
    </source>
</evidence>
<proteinExistence type="predicted"/>
<dbReference type="EMBL" id="JACSQU010000004">
    <property type="protein sequence ID" value="MBD7942480.1"/>
    <property type="molecule type" value="Genomic_DNA"/>
</dbReference>
<reference evidence="1 2" key="1">
    <citation type="submission" date="2020-08" db="EMBL/GenBank/DDBJ databases">
        <title>A Genomic Blueprint of the Chicken Gut Microbiome.</title>
        <authorList>
            <person name="Gilroy R."/>
            <person name="Ravi A."/>
            <person name="Getino M."/>
            <person name="Pursley I."/>
            <person name="Horton D.L."/>
            <person name="Alikhan N.-F."/>
            <person name="Baker D."/>
            <person name="Gharbi K."/>
            <person name="Hall N."/>
            <person name="Watson M."/>
            <person name="Adriaenssens E.M."/>
            <person name="Foster-Nyarko E."/>
            <person name="Jarju S."/>
            <person name="Secka A."/>
            <person name="Antonio M."/>
            <person name="Oren A."/>
            <person name="Chaudhuri R."/>
            <person name="La Ragione R.M."/>
            <person name="Hildebrand F."/>
            <person name="Pallen M.J."/>
        </authorList>
    </citation>
    <scope>NUCLEOTIDE SEQUENCE [LARGE SCALE GENOMIC DNA]</scope>
    <source>
        <strain evidence="1 2">Sa3CVA3</strain>
    </source>
</reference>
<keyword evidence="2" id="KW-1185">Reference proteome</keyword>
<protein>
    <submittedName>
        <fullName evidence="1">Uncharacterized protein</fullName>
    </submittedName>
</protein>